<keyword evidence="1" id="KW-0812">Transmembrane</keyword>
<keyword evidence="3" id="KW-1185">Reference proteome</keyword>
<protein>
    <recommendedName>
        <fullName evidence="4">General secretion pathway protein GspL</fullName>
    </recommendedName>
</protein>
<accession>A0ABV7V5B7</accession>
<name>A0ABV7V5B7_9SPHN</name>
<keyword evidence="1" id="KW-1133">Transmembrane helix</keyword>
<gene>
    <name evidence="2" type="ORF">ACFOOT_14330</name>
</gene>
<dbReference type="EMBL" id="JBHRYE010000022">
    <property type="protein sequence ID" value="MFC3672596.1"/>
    <property type="molecule type" value="Genomic_DNA"/>
</dbReference>
<evidence type="ECO:0000256" key="1">
    <source>
        <dbReference type="SAM" id="Phobius"/>
    </source>
</evidence>
<dbReference type="Proteomes" id="UP001595683">
    <property type="component" value="Unassembled WGS sequence"/>
</dbReference>
<keyword evidence="1" id="KW-0472">Membrane</keyword>
<comment type="caution">
    <text evidence="2">The sequence shown here is derived from an EMBL/GenBank/DDBJ whole genome shotgun (WGS) entry which is preliminary data.</text>
</comment>
<proteinExistence type="predicted"/>
<evidence type="ECO:0000313" key="3">
    <source>
        <dbReference type="Proteomes" id="UP001595683"/>
    </source>
</evidence>
<reference evidence="3" key="1">
    <citation type="journal article" date="2019" name="Int. J. Syst. Evol. Microbiol.">
        <title>The Global Catalogue of Microorganisms (GCM) 10K type strain sequencing project: providing services to taxonomists for standard genome sequencing and annotation.</title>
        <authorList>
            <consortium name="The Broad Institute Genomics Platform"/>
            <consortium name="The Broad Institute Genome Sequencing Center for Infectious Disease"/>
            <person name="Wu L."/>
            <person name="Ma J."/>
        </authorList>
    </citation>
    <scope>NUCLEOTIDE SEQUENCE [LARGE SCALE GENOMIC DNA]</scope>
    <source>
        <strain evidence="3">KCTC 42224</strain>
    </source>
</reference>
<organism evidence="2 3">
    <name type="scientific">Novosphingobium pokkalii</name>
    <dbReference type="NCBI Taxonomy" id="1770194"/>
    <lineage>
        <taxon>Bacteria</taxon>
        <taxon>Pseudomonadati</taxon>
        <taxon>Pseudomonadota</taxon>
        <taxon>Alphaproteobacteria</taxon>
        <taxon>Sphingomonadales</taxon>
        <taxon>Sphingomonadaceae</taxon>
        <taxon>Novosphingobium</taxon>
    </lineage>
</organism>
<sequence>MADMPDDGLILLLPEAGGPPCAAWRIAEEQAVAIPADAGLAGWPGRVTALAPPGAMPVLCQPIEDAATPAQALGLARLAAADAALAHGSLALAALEDGMVLTAQIDSARLEAWQQAVVAMIGRPADALVPAALVLPPPAAGTVYRAALGGMDLARTVAAAFAAEPLLWQALVPPEASVEPCSDAVLSQRLMQAHARPWLDVLGGANAKAGAPPRRLAWLAILVLLLALAVPVGQIARWRMAAAGAEANALAQVRARFPGVADIASAEQVVRTARRQAQAGADGWAPPTAALWQALRAAPEVRLAGLVHSKGGVLRFTLTAPDTAAIDAVLLDLQRAGWRLDQPPAPVRDGGVVVASLAMRAP</sequence>
<feature type="transmembrane region" description="Helical" evidence="1">
    <location>
        <begin position="216"/>
        <end position="236"/>
    </location>
</feature>
<evidence type="ECO:0000313" key="2">
    <source>
        <dbReference type="EMBL" id="MFC3672596.1"/>
    </source>
</evidence>
<dbReference type="RefSeq" id="WP_229815133.1">
    <property type="nucleotide sequence ID" value="NZ_BMZP01000004.1"/>
</dbReference>
<evidence type="ECO:0008006" key="4">
    <source>
        <dbReference type="Google" id="ProtNLM"/>
    </source>
</evidence>